<dbReference type="CDD" id="cd16922">
    <property type="entry name" value="HATPase_EvgS-ArcB-TorS-like"/>
    <property type="match status" value="1"/>
</dbReference>
<dbReference type="Gene3D" id="1.10.287.130">
    <property type="match status" value="1"/>
</dbReference>
<evidence type="ECO:0000256" key="5">
    <source>
        <dbReference type="ARBA" id="ARBA00022777"/>
    </source>
</evidence>
<evidence type="ECO:0000259" key="10">
    <source>
        <dbReference type="PROSITE" id="PS50110"/>
    </source>
</evidence>
<dbReference type="GO" id="GO:0009927">
    <property type="term" value="F:histidine phosphotransfer kinase activity"/>
    <property type="evidence" value="ECO:0007669"/>
    <property type="project" value="TreeGrafter"/>
</dbReference>
<dbReference type="SMART" id="SM00448">
    <property type="entry name" value="REC"/>
    <property type="match status" value="1"/>
</dbReference>
<dbReference type="SUPFAM" id="SSF47384">
    <property type="entry name" value="Homodimeric domain of signal transducing histidine kinase"/>
    <property type="match status" value="1"/>
</dbReference>
<dbReference type="InterPro" id="IPR003594">
    <property type="entry name" value="HATPase_dom"/>
</dbReference>
<dbReference type="PROSITE" id="PS50110">
    <property type="entry name" value="RESPONSE_REGULATORY"/>
    <property type="match status" value="1"/>
</dbReference>
<evidence type="ECO:0000259" key="9">
    <source>
        <dbReference type="PROSITE" id="PS50109"/>
    </source>
</evidence>
<dbReference type="InterPro" id="IPR036097">
    <property type="entry name" value="HisK_dim/P_sf"/>
</dbReference>
<dbReference type="Gene3D" id="3.30.565.10">
    <property type="entry name" value="Histidine kinase-like ATPase, C-terminal domain"/>
    <property type="match status" value="1"/>
</dbReference>
<dbReference type="InterPro" id="IPR011006">
    <property type="entry name" value="CheY-like_superfamily"/>
</dbReference>
<feature type="domain" description="Response regulatory" evidence="10">
    <location>
        <begin position="8"/>
        <end position="123"/>
    </location>
</feature>
<evidence type="ECO:0000256" key="3">
    <source>
        <dbReference type="ARBA" id="ARBA00022553"/>
    </source>
</evidence>
<keyword evidence="6" id="KW-0902">Two-component regulatory system</keyword>
<dbReference type="Pfam" id="PF00512">
    <property type="entry name" value="HisKA"/>
    <property type="match status" value="1"/>
</dbReference>
<evidence type="ECO:0000256" key="2">
    <source>
        <dbReference type="ARBA" id="ARBA00012438"/>
    </source>
</evidence>
<reference evidence="11" key="1">
    <citation type="submission" date="2020-06" db="EMBL/GenBank/DDBJ databases">
        <title>Unique genomic features of the anaerobic methanotrophic archaea.</title>
        <authorList>
            <person name="Chadwick G.L."/>
            <person name="Skennerton C.T."/>
            <person name="Laso-Perez R."/>
            <person name="Leu A.O."/>
            <person name="Speth D.R."/>
            <person name="Yu H."/>
            <person name="Morgan-Lang C."/>
            <person name="Hatzenpichler R."/>
            <person name="Goudeau D."/>
            <person name="Malmstrom R."/>
            <person name="Brazelton W.J."/>
            <person name="Woyke T."/>
            <person name="Hallam S.J."/>
            <person name="Tyson G.W."/>
            <person name="Wegener G."/>
            <person name="Boetius A."/>
            <person name="Orphan V."/>
        </authorList>
    </citation>
    <scope>NUCLEOTIDE SEQUENCE</scope>
</reference>
<evidence type="ECO:0000256" key="6">
    <source>
        <dbReference type="ARBA" id="ARBA00023012"/>
    </source>
</evidence>
<dbReference type="CDD" id="cd00082">
    <property type="entry name" value="HisKA"/>
    <property type="match status" value="1"/>
</dbReference>
<sequence length="406" mass="45379">MEKKQSLKILICDDDPAYRKLVRAYLRSSGREFIVTEAGRKGEMQDALDKGGIDLILLDIQMPEKSGLEWLAEIVEEQIAPVIMLTGFGSEEIAVQSIHEGAMDYIPKEHLTQDRLLSTVKVALEIWKRKRAEADRERVLKELESKNVELQKAMEHMADLEEITRMKSEFLSITSHELRTPLTPMKAQLQMILEGYVGELNDSQKKSLEVVLRNITKLGKLIDDILDLSRIEAGRIKLAFKPMNINSIVKEAIITQESSATNKDIEISTKLADLPDIVGDPERIGQVIGNLLNNAIKFSKKSGNVIIETKCLDIQGKENILFSITDYGIGISKADHKKLFKPFSQIDTSLGREQAGTGLGLAIVRGIIHAHRGKVWIHSESGNGTTFYFTIPTGQKVTEKEASYIG</sequence>
<accession>A0A7G9Z4X0</accession>
<dbReference type="SMART" id="SM00387">
    <property type="entry name" value="HATPase_c"/>
    <property type="match status" value="1"/>
</dbReference>
<dbReference type="FunFam" id="1.10.287.130:FF:000001">
    <property type="entry name" value="Two-component sensor histidine kinase"/>
    <property type="match status" value="1"/>
</dbReference>
<dbReference type="Pfam" id="PF00072">
    <property type="entry name" value="Response_reg"/>
    <property type="match status" value="1"/>
</dbReference>
<dbReference type="PRINTS" id="PR00344">
    <property type="entry name" value="BCTRLSENSOR"/>
</dbReference>
<dbReference type="InterPro" id="IPR004358">
    <property type="entry name" value="Sig_transdc_His_kin-like_C"/>
</dbReference>
<dbReference type="SMART" id="SM00388">
    <property type="entry name" value="HisKA"/>
    <property type="match status" value="1"/>
</dbReference>
<dbReference type="CDD" id="cd00156">
    <property type="entry name" value="REC"/>
    <property type="match status" value="1"/>
</dbReference>
<dbReference type="Gene3D" id="3.40.50.2300">
    <property type="match status" value="1"/>
</dbReference>
<dbReference type="InterPro" id="IPR003661">
    <property type="entry name" value="HisK_dim/P_dom"/>
</dbReference>
<proteinExistence type="predicted"/>
<keyword evidence="8" id="KW-0175">Coiled coil</keyword>
<dbReference type="InterPro" id="IPR005467">
    <property type="entry name" value="His_kinase_dom"/>
</dbReference>
<gene>
    <name evidence="11" type="primary">rcsC</name>
    <name evidence="11" type="ORF">NDMCNHHP_00004</name>
</gene>
<evidence type="ECO:0000256" key="7">
    <source>
        <dbReference type="PROSITE-ProRule" id="PRU00169"/>
    </source>
</evidence>
<feature type="coiled-coil region" evidence="8">
    <location>
        <begin position="129"/>
        <end position="163"/>
    </location>
</feature>
<dbReference type="FunFam" id="3.30.565.10:FF:000010">
    <property type="entry name" value="Sensor histidine kinase RcsC"/>
    <property type="match status" value="1"/>
</dbReference>
<evidence type="ECO:0000256" key="8">
    <source>
        <dbReference type="SAM" id="Coils"/>
    </source>
</evidence>
<dbReference type="AlphaFoldDB" id="A0A7G9Z4X0"/>
<dbReference type="PANTHER" id="PTHR43047">
    <property type="entry name" value="TWO-COMPONENT HISTIDINE PROTEIN KINASE"/>
    <property type="match status" value="1"/>
</dbReference>
<dbReference type="InterPro" id="IPR036890">
    <property type="entry name" value="HATPase_C_sf"/>
</dbReference>
<dbReference type="PROSITE" id="PS50109">
    <property type="entry name" value="HIS_KIN"/>
    <property type="match status" value="1"/>
</dbReference>
<dbReference type="GO" id="GO:0005886">
    <property type="term" value="C:plasma membrane"/>
    <property type="evidence" value="ECO:0007669"/>
    <property type="project" value="TreeGrafter"/>
</dbReference>
<dbReference type="SUPFAM" id="SSF52172">
    <property type="entry name" value="CheY-like"/>
    <property type="match status" value="1"/>
</dbReference>
<dbReference type="EMBL" id="MT631609">
    <property type="protein sequence ID" value="QNO55304.1"/>
    <property type="molecule type" value="Genomic_DNA"/>
</dbReference>
<evidence type="ECO:0000256" key="4">
    <source>
        <dbReference type="ARBA" id="ARBA00022679"/>
    </source>
</evidence>
<keyword evidence="5 11" id="KW-0418">Kinase</keyword>
<keyword evidence="3 7" id="KW-0597">Phosphoprotein</keyword>
<dbReference type="GO" id="GO:0000155">
    <property type="term" value="F:phosphorelay sensor kinase activity"/>
    <property type="evidence" value="ECO:0007669"/>
    <property type="project" value="InterPro"/>
</dbReference>
<comment type="catalytic activity">
    <reaction evidence="1">
        <text>ATP + protein L-histidine = ADP + protein N-phospho-L-histidine.</text>
        <dbReference type="EC" id="2.7.13.3"/>
    </reaction>
</comment>
<dbReference type="EC" id="2.7.13.3" evidence="2"/>
<feature type="domain" description="Histidine kinase" evidence="9">
    <location>
        <begin position="173"/>
        <end position="395"/>
    </location>
</feature>
<dbReference type="Pfam" id="PF02518">
    <property type="entry name" value="HATPase_c"/>
    <property type="match status" value="1"/>
</dbReference>
<dbReference type="PANTHER" id="PTHR43047:SF72">
    <property type="entry name" value="OSMOSENSING HISTIDINE PROTEIN KINASE SLN1"/>
    <property type="match status" value="1"/>
</dbReference>
<dbReference type="InterPro" id="IPR001789">
    <property type="entry name" value="Sig_transdc_resp-reg_receiver"/>
</dbReference>
<dbReference type="SUPFAM" id="SSF55874">
    <property type="entry name" value="ATPase domain of HSP90 chaperone/DNA topoisomerase II/histidine kinase"/>
    <property type="match status" value="1"/>
</dbReference>
<evidence type="ECO:0000313" key="11">
    <source>
        <dbReference type="EMBL" id="QNO55304.1"/>
    </source>
</evidence>
<organism evidence="11">
    <name type="scientific">Candidatus Methanophaga sp. ANME-1 ERB7</name>
    <dbReference type="NCBI Taxonomy" id="2759913"/>
    <lineage>
        <taxon>Archaea</taxon>
        <taxon>Methanobacteriati</taxon>
        <taxon>Methanobacteriota</taxon>
        <taxon>Stenosarchaea group</taxon>
        <taxon>Methanomicrobia</taxon>
        <taxon>Candidatus Methanophagales</taxon>
        <taxon>Candidatus Methanophagaceae</taxon>
        <taxon>Candidatus Methanophaga</taxon>
    </lineage>
</organism>
<name>A0A7G9Z4X0_9EURY</name>
<feature type="modified residue" description="4-aspartylphosphate" evidence="7">
    <location>
        <position position="59"/>
    </location>
</feature>
<protein>
    <recommendedName>
        <fullName evidence="2">histidine kinase</fullName>
        <ecNumber evidence="2">2.7.13.3</ecNumber>
    </recommendedName>
</protein>
<keyword evidence="4 11" id="KW-0808">Transferase</keyword>
<evidence type="ECO:0000256" key="1">
    <source>
        <dbReference type="ARBA" id="ARBA00000085"/>
    </source>
</evidence>